<dbReference type="RefSeq" id="WP_348518169.1">
    <property type="nucleotide sequence ID" value="NZ_CP155620.1"/>
</dbReference>
<feature type="signal peptide" evidence="2">
    <location>
        <begin position="1"/>
        <end position="18"/>
    </location>
</feature>
<keyword evidence="2" id="KW-0732">Signal</keyword>
<dbReference type="PANTHER" id="PTHR30203">
    <property type="entry name" value="OUTER MEMBRANE CATION EFFLUX PROTEIN"/>
    <property type="match status" value="1"/>
</dbReference>
<dbReference type="InterPro" id="IPR010131">
    <property type="entry name" value="MdtP/NodT-like"/>
</dbReference>
<dbReference type="Gene3D" id="1.20.1600.10">
    <property type="entry name" value="Outer membrane efflux proteins (OEP)"/>
    <property type="match status" value="1"/>
</dbReference>
<accession>A0AAU7E4T8</accession>
<dbReference type="PANTHER" id="PTHR30203:SF32">
    <property type="entry name" value="CATION EFFLUX SYSTEM PROTEIN CUSC"/>
    <property type="match status" value="1"/>
</dbReference>
<gene>
    <name evidence="3" type="ORF">AAH949_05490</name>
</gene>
<dbReference type="PROSITE" id="PS51257">
    <property type="entry name" value="PROKAR_LIPOPROTEIN"/>
    <property type="match status" value="1"/>
</dbReference>
<dbReference type="AlphaFoldDB" id="A0AAU7E4T8"/>
<evidence type="ECO:0000256" key="2">
    <source>
        <dbReference type="SAM" id="SignalP"/>
    </source>
</evidence>
<sequence length="448" mass="51967">MKNLFFFIFLSFFLYSCASKNSPITIENNLTQKEFSEFNASRLWWKNYQNEKLNQMLDFVILNNKDINVARANLLSAVARYKLIDFDLYPTLSANLGANIARDLNLGSESKSFSNALNLSYELDIYGKISDSVKAKEFSAKASEYDLENLKLSIVNQSINYLFELLYFNDVEKLLNEYILNLEQMKSIYEFKLKYGKIEELDLLNIEQNLLSAKQNLLSNQQNKELIIKNLQELIGKEQGFTYISYFQNLSLSDFKELAIDFDIPLYIFANRPDVKSKANNLQAAFKDYQSIEKSIFPSISLGANLNGDASELNDSFEFLILGGNVKISLPFLDYGRVKQNIKISQYAYDILVFEYEQILQSALNEFRLCYKDYEYNTKLLENVKLINAKQFLIKEAYLQKYELGKSELKDYLDASNSYITSAQEILRSRVNLLKTINQYFQITTILP</sequence>
<dbReference type="GO" id="GO:0015562">
    <property type="term" value="F:efflux transmembrane transporter activity"/>
    <property type="evidence" value="ECO:0007669"/>
    <property type="project" value="InterPro"/>
</dbReference>
<comment type="similarity">
    <text evidence="1">Belongs to the outer membrane factor (OMF) (TC 1.B.17) family.</text>
</comment>
<reference evidence="3" key="1">
    <citation type="submission" date="2024-05" db="EMBL/GenBank/DDBJ databases">
        <title>Campylobacter coli isolated from environmental waters in Slovenia.</title>
        <authorList>
            <person name="Zautner A.E."/>
            <person name="Bunk B."/>
            <person name="Riedel T."/>
            <person name="Sproeer C."/>
        </authorList>
    </citation>
    <scope>NUCLEOTIDE SEQUENCE</scope>
    <source>
        <strain evidence="3">CCS1377</strain>
    </source>
</reference>
<dbReference type="Pfam" id="PF02321">
    <property type="entry name" value="OEP"/>
    <property type="match status" value="2"/>
</dbReference>
<name>A0AAU7E4T8_9BACT</name>
<dbReference type="Gene3D" id="2.20.200.10">
    <property type="entry name" value="Outer membrane efflux proteins (OEP)"/>
    <property type="match status" value="1"/>
</dbReference>
<dbReference type="EMBL" id="CP155620">
    <property type="protein sequence ID" value="XBJ28560.1"/>
    <property type="molecule type" value="Genomic_DNA"/>
</dbReference>
<dbReference type="SUPFAM" id="SSF56954">
    <property type="entry name" value="Outer membrane efflux proteins (OEP)"/>
    <property type="match status" value="1"/>
</dbReference>
<organism evidence="3">
    <name type="scientific">Campylobacter sp. CCS1377</name>
    <dbReference type="NCBI Taxonomy" id="3158229"/>
    <lineage>
        <taxon>Bacteria</taxon>
        <taxon>Pseudomonadati</taxon>
        <taxon>Campylobacterota</taxon>
        <taxon>Epsilonproteobacteria</taxon>
        <taxon>Campylobacterales</taxon>
        <taxon>Campylobacteraceae</taxon>
        <taxon>Campylobacter</taxon>
    </lineage>
</organism>
<evidence type="ECO:0000313" key="3">
    <source>
        <dbReference type="EMBL" id="XBJ28560.1"/>
    </source>
</evidence>
<feature type="chain" id="PRO_5043896447" evidence="2">
    <location>
        <begin position="19"/>
        <end position="448"/>
    </location>
</feature>
<protein>
    <submittedName>
        <fullName evidence="3">TolC family protein</fullName>
    </submittedName>
</protein>
<evidence type="ECO:0000256" key="1">
    <source>
        <dbReference type="ARBA" id="ARBA00007613"/>
    </source>
</evidence>
<dbReference type="InterPro" id="IPR003423">
    <property type="entry name" value="OMP_efflux"/>
</dbReference>
<proteinExistence type="inferred from homology"/>